<reference evidence="3" key="1">
    <citation type="submission" date="2025-08" db="UniProtKB">
        <authorList>
            <consortium name="RefSeq"/>
        </authorList>
    </citation>
    <scope>IDENTIFICATION</scope>
    <source>
        <tissue evidence="3">Whole sample</tissue>
    </source>
</reference>
<protein>
    <submittedName>
        <fullName evidence="3">Uncharacterized protein LOC111132143</fullName>
    </submittedName>
</protein>
<keyword evidence="1" id="KW-0812">Transmembrane</keyword>
<sequence length="209" mass="23221">MNISTIEMRDASKERAPPYVQEKPPSYDSFYGKIKHARDTSNGKIDFLKEAMKIAGASVGFIVCLGIALAIPIACIVIGVRYLDDCPLERFIPIYLVVSGSATILPMLLKICMSCITMFSPDQDESDSWFACSAYTVVMLLGCFLSGWYIAGNVWVYSNYDDLSTNSTSENYCHPTAYYFSFWLFTSAYILAGCSCVVSCICWCVSLCQ</sequence>
<dbReference type="Proteomes" id="UP000694844">
    <property type="component" value="Chromosome 5"/>
</dbReference>
<gene>
    <name evidence="3" type="primary">LOC111132143</name>
</gene>
<evidence type="ECO:0000313" key="3">
    <source>
        <dbReference type="RefSeq" id="XP_022335582.1"/>
    </source>
</evidence>
<name>A0A8B8E4S4_CRAVI</name>
<dbReference type="PANTHER" id="PTHR33444">
    <property type="entry name" value="SI:DKEY-19B23.12-RELATED"/>
    <property type="match status" value="1"/>
</dbReference>
<dbReference type="OrthoDB" id="6076865at2759"/>
<feature type="transmembrane region" description="Helical" evidence="1">
    <location>
        <begin position="54"/>
        <end position="80"/>
    </location>
</feature>
<keyword evidence="1" id="KW-0472">Membrane</keyword>
<dbReference type="InterPro" id="IPR040350">
    <property type="entry name" value="TMEM272"/>
</dbReference>
<evidence type="ECO:0000313" key="2">
    <source>
        <dbReference type="Proteomes" id="UP000694844"/>
    </source>
</evidence>
<dbReference type="AlphaFoldDB" id="A0A8B8E4S4"/>
<proteinExistence type="predicted"/>
<keyword evidence="1" id="KW-1133">Transmembrane helix</keyword>
<keyword evidence="2" id="KW-1185">Reference proteome</keyword>
<evidence type="ECO:0000256" key="1">
    <source>
        <dbReference type="SAM" id="Phobius"/>
    </source>
</evidence>
<dbReference type="GeneID" id="111132143"/>
<dbReference type="PANTHER" id="PTHR33444:SF2">
    <property type="entry name" value="MARVEL DOMAIN-CONTAINING PROTEIN"/>
    <property type="match status" value="1"/>
</dbReference>
<dbReference type="KEGG" id="cvn:111132143"/>
<feature type="transmembrane region" description="Helical" evidence="1">
    <location>
        <begin position="92"/>
        <end position="113"/>
    </location>
</feature>
<dbReference type="RefSeq" id="XP_022335582.1">
    <property type="nucleotide sequence ID" value="XM_022479874.1"/>
</dbReference>
<accession>A0A8B8E4S4</accession>
<feature type="transmembrane region" description="Helical" evidence="1">
    <location>
        <begin position="177"/>
        <end position="205"/>
    </location>
</feature>
<feature type="transmembrane region" description="Helical" evidence="1">
    <location>
        <begin position="134"/>
        <end position="157"/>
    </location>
</feature>
<organism evidence="2 3">
    <name type="scientific">Crassostrea virginica</name>
    <name type="common">Eastern oyster</name>
    <dbReference type="NCBI Taxonomy" id="6565"/>
    <lineage>
        <taxon>Eukaryota</taxon>
        <taxon>Metazoa</taxon>
        <taxon>Spiralia</taxon>
        <taxon>Lophotrochozoa</taxon>
        <taxon>Mollusca</taxon>
        <taxon>Bivalvia</taxon>
        <taxon>Autobranchia</taxon>
        <taxon>Pteriomorphia</taxon>
        <taxon>Ostreida</taxon>
        <taxon>Ostreoidea</taxon>
        <taxon>Ostreidae</taxon>
        <taxon>Crassostrea</taxon>
    </lineage>
</organism>